<name>A0ABX3ZPA7_9RHOB</name>
<keyword evidence="3" id="KW-1185">Reference proteome</keyword>
<evidence type="ECO:0000256" key="1">
    <source>
        <dbReference type="SAM" id="MobiDB-lite"/>
    </source>
</evidence>
<comment type="caution">
    <text evidence="2">The sequence shown here is derived from an EMBL/GenBank/DDBJ whole genome shotgun (WGS) entry which is preliminary data.</text>
</comment>
<evidence type="ECO:0000313" key="2">
    <source>
        <dbReference type="EMBL" id="OWJ71997.1"/>
    </source>
</evidence>
<accession>A0ABX3ZPA7</accession>
<organism evidence="2 3">
    <name type="scientific">Haematobacter missouriensis</name>
    <dbReference type="NCBI Taxonomy" id="366616"/>
    <lineage>
        <taxon>Bacteria</taxon>
        <taxon>Pseudomonadati</taxon>
        <taxon>Pseudomonadota</taxon>
        <taxon>Alphaproteobacteria</taxon>
        <taxon>Rhodobacterales</taxon>
        <taxon>Paracoccaceae</taxon>
        <taxon>Haematobacter</taxon>
    </lineage>
</organism>
<gene>
    <name evidence="2" type="ORF">CDV53_18155</name>
</gene>
<dbReference type="EMBL" id="NIPV01000102">
    <property type="protein sequence ID" value="OWJ71997.1"/>
    <property type="molecule type" value="Genomic_DNA"/>
</dbReference>
<feature type="region of interest" description="Disordered" evidence="1">
    <location>
        <begin position="129"/>
        <end position="150"/>
    </location>
</feature>
<feature type="compositionally biased region" description="Basic and acidic residues" evidence="1">
    <location>
        <begin position="133"/>
        <end position="142"/>
    </location>
</feature>
<dbReference type="RefSeq" id="WP_035747362.1">
    <property type="nucleotide sequence ID" value="NZ_JFGS01000058.1"/>
</dbReference>
<protein>
    <submittedName>
        <fullName evidence="2">Uncharacterized protein</fullName>
    </submittedName>
</protein>
<evidence type="ECO:0000313" key="3">
    <source>
        <dbReference type="Proteomes" id="UP000214673"/>
    </source>
</evidence>
<reference evidence="2 3" key="1">
    <citation type="submission" date="2016-11" db="EMBL/GenBank/DDBJ databases">
        <title>Comparison of Traditional DNA-DNA Hybridization with In Silico Genomic Analysis.</title>
        <authorList>
            <person name="Nicholson A.C."/>
            <person name="Sammons S."/>
            <person name="Humrighouse B.W."/>
            <person name="Graziano J."/>
            <person name="Lasker B."/>
            <person name="Whitney A.M."/>
            <person name="Mcquiston J.R."/>
        </authorList>
    </citation>
    <scope>NUCLEOTIDE SEQUENCE [LARGE SCALE GENOMIC DNA]</scope>
    <source>
        <strain evidence="2 3">H1892</strain>
    </source>
</reference>
<proteinExistence type="predicted"/>
<dbReference type="Proteomes" id="UP000214673">
    <property type="component" value="Unassembled WGS sequence"/>
</dbReference>
<sequence>MAHPKRRMTMLEMYAHHGSTSYGPITAERLRSILLGDEPSDAERARAEQAVLEMPLHEARVLADELGITFAALDARAVALFGRGIEDSHSIVSELISLGLSARYGNRDPEGLAWARQELVRELTKRGWVLPPHRHEGDDPEARQPPFPED</sequence>